<keyword evidence="3" id="KW-1185">Reference proteome</keyword>
<sequence>MADDTNKTTEHHLAEHTLAQHTHGEGCGHEVVQHGDHVDYIHGGHRHALDGDHYDEH</sequence>
<reference evidence="2 3" key="1">
    <citation type="submission" date="2016-10" db="EMBL/GenBank/DDBJ databases">
        <authorList>
            <person name="de Groot N.N."/>
        </authorList>
    </citation>
    <scope>NUCLEOTIDE SEQUENCE [LARGE SCALE GENOMIC DNA]</scope>
    <source>
        <strain evidence="2 3">DSM 16859</strain>
    </source>
</reference>
<feature type="compositionally biased region" description="Basic and acidic residues" evidence="1">
    <location>
        <begin position="1"/>
        <end position="15"/>
    </location>
</feature>
<gene>
    <name evidence="2" type="ORF">SAMN05443377_10397</name>
</gene>
<dbReference type="AlphaFoldDB" id="A0A1H9QHA7"/>
<name>A0A1H9QHA7_9ACTN</name>
<dbReference type="Proteomes" id="UP000198815">
    <property type="component" value="Unassembled WGS sequence"/>
</dbReference>
<dbReference type="STRING" id="64702.SAMN05443377_10397"/>
<organism evidence="2 3">
    <name type="scientific">Propionibacterium cyclohexanicum</name>
    <dbReference type="NCBI Taxonomy" id="64702"/>
    <lineage>
        <taxon>Bacteria</taxon>
        <taxon>Bacillati</taxon>
        <taxon>Actinomycetota</taxon>
        <taxon>Actinomycetes</taxon>
        <taxon>Propionibacteriales</taxon>
        <taxon>Propionibacteriaceae</taxon>
        <taxon>Propionibacterium</taxon>
    </lineage>
</organism>
<dbReference type="OrthoDB" id="3401648at2"/>
<evidence type="ECO:0000313" key="3">
    <source>
        <dbReference type="Proteomes" id="UP000198815"/>
    </source>
</evidence>
<accession>A0A1H9QHA7</accession>
<dbReference type="RefSeq" id="WP_091967449.1">
    <property type="nucleotide sequence ID" value="NZ_FOGZ01000003.1"/>
</dbReference>
<protein>
    <recommendedName>
        <fullName evidence="4">Zinc transporter permease</fullName>
    </recommendedName>
</protein>
<proteinExistence type="predicted"/>
<evidence type="ECO:0000256" key="1">
    <source>
        <dbReference type="SAM" id="MobiDB-lite"/>
    </source>
</evidence>
<feature type="region of interest" description="Disordered" evidence="1">
    <location>
        <begin position="1"/>
        <end position="30"/>
    </location>
</feature>
<dbReference type="EMBL" id="FOGZ01000003">
    <property type="protein sequence ID" value="SER59575.1"/>
    <property type="molecule type" value="Genomic_DNA"/>
</dbReference>
<evidence type="ECO:0000313" key="2">
    <source>
        <dbReference type="EMBL" id="SER59575.1"/>
    </source>
</evidence>
<evidence type="ECO:0008006" key="4">
    <source>
        <dbReference type="Google" id="ProtNLM"/>
    </source>
</evidence>